<proteinExistence type="predicted"/>
<comment type="caution">
    <text evidence="2">The sequence shown here is derived from an EMBL/GenBank/DDBJ whole genome shotgun (WGS) entry which is preliminary data.</text>
</comment>
<dbReference type="EMBL" id="PGOL01003088">
    <property type="protein sequence ID" value="PKI43087.1"/>
    <property type="molecule type" value="Genomic_DNA"/>
</dbReference>
<evidence type="ECO:0000313" key="3">
    <source>
        <dbReference type="Proteomes" id="UP000233551"/>
    </source>
</evidence>
<feature type="transmembrane region" description="Helical" evidence="1">
    <location>
        <begin position="6"/>
        <end position="27"/>
    </location>
</feature>
<keyword evidence="1" id="KW-1133">Transmembrane helix</keyword>
<dbReference type="STRING" id="22663.A0A2I0IGE7"/>
<name>A0A2I0IGE7_PUNGR</name>
<reference evidence="2 3" key="1">
    <citation type="submission" date="2017-11" db="EMBL/GenBank/DDBJ databases">
        <title>De-novo sequencing of pomegranate (Punica granatum L.) genome.</title>
        <authorList>
            <person name="Akparov Z."/>
            <person name="Amiraslanov A."/>
            <person name="Hajiyeva S."/>
            <person name="Abbasov M."/>
            <person name="Kaur K."/>
            <person name="Hamwieh A."/>
            <person name="Solovyev V."/>
            <person name="Salamov A."/>
            <person name="Braich B."/>
            <person name="Kosarev P."/>
            <person name="Mahmoud A."/>
            <person name="Hajiyev E."/>
            <person name="Babayeva S."/>
            <person name="Izzatullayeva V."/>
            <person name="Mammadov A."/>
            <person name="Mammadov A."/>
            <person name="Sharifova S."/>
            <person name="Ojaghi J."/>
            <person name="Eynullazada K."/>
            <person name="Bayramov B."/>
            <person name="Abdulazimova A."/>
            <person name="Shahmuradov I."/>
        </authorList>
    </citation>
    <scope>NUCLEOTIDE SEQUENCE [LARGE SCALE GENOMIC DNA]</scope>
    <source>
        <strain evidence="3">cv. AG2017</strain>
        <tissue evidence="2">Leaf</tissue>
    </source>
</reference>
<evidence type="ECO:0000313" key="2">
    <source>
        <dbReference type="EMBL" id="PKI43087.1"/>
    </source>
</evidence>
<keyword evidence="3" id="KW-1185">Reference proteome</keyword>
<keyword evidence="1" id="KW-0812">Transmembrane</keyword>
<dbReference type="Proteomes" id="UP000233551">
    <property type="component" value="Unassembled WGS sequence"/>
</dbReference>
<protein>
    <submittedName>
        <fullName evidence="2">Uncharacterized protein</fullName>
    </submittedName>
</protein>
<organism evidence="2 3">
    <name type="scientific">Punica granatum</name>
    <name type="common">Pomegranate</name>
    <dbReference type="NCBI Taxonomy" id="22663"/>
    <lineage>
        <taxon>Eukaryota</taxon>
        <taxon>Viridiplantae</taxon>
        <taxon>Streptophyta</taxon>
        <taxon>Embryophyta</taxon>
        <taxon>Tracheophyta</taxon>
        <taxon>Spermatophyta</taxon>
        <taxon>Magnoliopsida</taxon>
        <taxon>eudicotyledons</taxon>
        <taxon>Gunneridae</taxon>
        <taxon>Pentapetalae</taxon>
        <taxon>rosids</taxon>
        <taxon>malvids</taxon>
        <taxon>Myrtales</taxon>
        <taxon>Lythraceae</taxon>
        <taxon>Punica</taxon>
    </lineage>
</organism>
<dbReference type="AlphaFoldDB" id="A0A2I0IGE7"/>
<keyword evidence="1" id="KW-0472">Membrane</keyword>
<evidence type="ECO:0000256" key="1">
    <source>
        <dbReference type="SAM" id="Phobius"/>
    </source>
</evidence>
<accession>A0A2I0IGE7</accession>
<gene>
    <name evidence="2" type="ORF">CRG98_036566</name>
</gene>
<sequence>MRTKQTVLTCLCVILYIVISLAAVLYNKIHQTCSLDKRLRCIEAMSVLLIRAGVIVASYRECHFDILRSACQLVAIICEAHRLVLTQVFIHNKGLSFQAVTSMYYIAPCRSRRSRDVPLLD</sequence>